<dbReference type="Proteomes" id="UP000437131">
    <property type="component" value="Unassembled WGS sequence"/>
</dbReference>
<name>A0A844GXI7_9CHRO</name>
<gene>
    <name evidence="1" type="ORF">GGC33_15240</name>
</gene>
<dbReference type="InterPro" id="IPR036390">
    <property type="entry name" value="WH_DNA-bd_sf"/>
</dbReference>
<evidence type="ECO:0000313" key="2">
    <source>
        <dbReference type="Proteomes" id="UP000437131"/>
    </source>
</evidence>
<proteinExistence type="predicted"/>
<sequence>MARIKFIKSRGGLTTTERILQIIQENPKGLTLKSLKREINRPVSMLNICLKTLIQTKQIRVTVELSEDQIQRIYSCH</sequence>
<reference evidence="1 2" key="1">
    <citation type="submission" date="2019-11" db="EMBL/GenBank/DDBJ databases">
        <title>Isolation of a new High Light Tolerant Cyanobacteria.</title>
        <authorList>
            <person name="Dobson Z."/>
            <person name="Vaughn N."/>
            <person name="Vaughn M."/>
            <person name="Fromme P."/>
            <person name="Mazor Y."/>
        </authorList>
    </citation>
    <scope>NUCLEOTIDE SEQUENCE [LARGE SCALE GENOMIC DNA]</scope>
    <source>
        <strain evidence="1 2">0216</strain>
    </source>
</reference>
<dbReference type="EMBL" id="WMIA01000024">
    <property type="protein sequence ID" value="MTF40273.1"/>
    <property type="molecule type" value="Genomic_DNA"/>
</dbReference>
<accession>A0A844GXI7</accession>
<dbReference type="AlphaFoldDB" id="A0A844GXI7"/>
<dbReference type="RefSeq" id="WP_155084499.1">
    <property type="nucleotide sequence ID" value="NZ_WMIA01000024.1"/>
</dbReference>
<comment type="caution">
    <text evidence="1">The sequence shown here is derived from an EMBL/GenBank/DDBJ whole genome shotgun (WGS) entry which is preliminary data.</text>
</comment>
<dbReference type="SUPFAM" id="SSF46785">
    <property type="entry name" value="Winged helix' DNA-binding domain"/>
    <property type="match status" value="1"/>
</dbReference>
<protein>
    <submittedName>
        <fullName evidence="1">Winged helix-turn-helix domain-containing protein</fullName>
    </submittedName>
</protein>
<organism evidence="1 2">
    <name type="scientific">Cyanobacterium aponinum 0216</name>
    <dbReference type="NCBI Taxonomy" id="2676140"/>
    <lineage>
        <taxon>Bacteria</taxon>
        <taxon>Bacillati</taxon>
        <taxon>Cyanobacteriota</taxon>
        <taxon>Cyanophyceae</taxon>
        <taxon>Oscillatoriophycideae</taxon>
        <taxon>Chroococcales</taxon>
        <taxon>Geminocystaceae</taxon>
        <taxon>Cyanobacterium</taxon>
    </lineage>
</organism>
<evidence type="ECO:0000313" key="1">
    <source>
        <dbReference type="EMBL" id="MTF40273.1"/>
    </source>
</evidence>